<gene>
    <name evidence="2" type="ORF">GCM10010954_29300</name>
</gene>
<dbReference type="EMBL" id="BMEL01000003">
    <property type="protein sequence ID" value="GGF28351.1"/>
    <property type="molecule type" value="Genomic_DNA"/>
</dbReference>
<sequence length="64" mass="7271">MWSSNDKVQKGRDIVIKNNDPMSLNRQNKTPPKLYRFGGVLFSHILFVLFLETAESVIFNGDGS</sequence>
<reference evidence="2" key="2">
    <citation type="submission" date="2020-09" db="EMBL/GenBank/DDBJ databases">
        <authorList>
            <person name="Sun Q."/>
            <person name="Zhou Y."/>
        </authorList>
    </citation>
    <scope>NUCLEOTIDE SEQUENCE</scope>
    <source>
        <strain evidence="2">CGMCC 1.12153</strain>
    </source>
</reference>
<name>A0A917B8W7_HALAA</name>
<evidence type="ECO:0000256" key="1">
    <source>
        <dbReference type="SAM" id="Phobius"/>
    </source>
</evidence>
<organism evidence="2 3">
    <name type="scientific">Halobacillus andaensis</name>
    <dbReference type="NCBI Taxonomy" id="1176239"/>
    <lineage>
        <taxon>Bacteria</taxon>
        <taxon>Bacillati</taxon>
        <taxon>Bacillota</taxon>
        <taxon>Bacilli</taxon>
        <taxon>Bacillales</taxon>
        <taxon>Bacillaceae</taxon>
        <taxon>Halobacillus</taxon>
    </lineage>
</organism>
<accession>A0A917B8W7</accession>
<evidence type="ECO:0000313" key="3">
    <source>
        <dbReference type="Proteomes" id="UP000660110"/>
    </source>
</evidence>
<dbReference type="AlphaFoldDB" id="A0A917B8W7"/>
<keyword evidence="1" id="KW-0472">Membrane</keyword>
<comment type="caution">
    <text evidence="2">The sequence shown here is derived from an EMBL/GenBank/DDBJ whole genome shotgun (WGS) entry which is preliminary data.</text>
</comment>
<reference evidence="2" key="1">
    <citation type="journal article" date="2014" name="Int. J. Syst. Evol. Microbiol.">
        <title>Complete genome sequence of Corynebacterium casei LMG S-19264T (=DSM 44701T), isolated from a smear-ripened cheese.</title>
        <authorList>
            <consortium name="US DOE Joint Genome Institute (JGI-PGF)"/>
            <person name="Walter F."/>
            <person name="Albersmeier A."/>
            <person name="Kalinowski J."/>
            <person name="Ruckert C."/>
        </authorList>
    </citation>
    <scope>NUCLEOTIDE SEQUENCE</scope>
    <source>
        <strain evidence="2">CGMCC 1.12153</strain>
    </source>
</reference>
<proteinExistence type="predicted"/>
<protein>
    <submittedName>
        <fullName evidence="2">Uncharacterized protein</fullName>
    </submittedName>
</protein>
<evidence type="ECO:0000313" key="2">
    <source>
        <dbReference type="EMBL" id="GGF28351.1"/>
    </source>
</evidence>
<keyword evidence="3" id="KW-1185">Reference proteome</keyword>
<keyword evidence="1" id="KW-0812">Transmembrane</keyword>
<feature type="transmembrane region" description="Helical" evidence="1">
    <location>
        <begin position="34"/>
        <end position="51"/>
    </location>
</feature>
<dbReference type="Proteomes" id="UP000660110">
    <property type="component" value="Unassembled WGS sequence"/>
</dbReference>
<keyword evidence="1" id="KW-1133">Transmembrane helix</keyword>